<comment type="catalytic activity">
    <reaction evidence="8">
        <text>L-seryl-[protein] + ATP = O-phospho-L-seryl-[protein] + ADP + H(+)</text>
        <dbReference type="Rhea" id="RHEA:17989"/>
        <dbReference type="Rhea" id="RHEA-COMP:9863"/>
        <dbReference type="Rhea" id="RHEA-COMP:11604"/>
        <dbReference type="ChEBI" id="CHEBI:15378"/>
        <dbReference type="ChEBI" id="CHEBI:29999"/>
        <dbReference type="ChEBI" id="CHEBI:30616"/>
        <dbReference type="ChEBI" id="CHEBI:83421"/>
        <dbReference type="ChEBI" id="CHEBI:456216"/>
        <dbReference type="EC" id="2.7.11.1"/>
    </reaction>
</comment>
<dbReference type="InterPro" id="IPR018934">
    <property type="entry name" value="RIO_dom"/>
</dbReference>
<sequence>MASKSPEKIRHCPLNGYNYHNDAMLVLNVKSNDTLDNVIELCLPEVNMTGNTRPPPNIEDLHPENAKAYLAEKNRIRNPRRTVDEVWKEAELKQHDCVHFILDYWRTPQYVSATSSTCRVTLTRAPALIKRERSSSLTEKKNRARAPRRNIDEEYDYIRKRCRAADFPPSSGISGPILMAQQRQNPIYTGRSASLRGYILGMLVPAFARFKREYVPGTTRDATPSESTQIYDFFVAACDFYHKKSMRRDMLELMWDELLDIECHNSSSTSRTSQDTNTSRTSQDTNTSRTSQDTNTSRTSQDRSCLTYVPGIRGDAEILFKDTKSELAFGGAEPVQQVARGAVKAWQQSKRDLLSRTCCCPAPLINIVGPYLKVSGIAFNPTPMNESFTSLISLELNRHPLERHILEFNNLLHHLRTCIEDLRVFYSALKAPDPLAFMPRHRSFPIGDSKVVASIEYTDILLSGEPTKTLYKARVLDQDCVVKICHYFIVVMHLVKGRMLPERNQLTDDIEAQLKRALNLLKTQKLVHGDLRRPNILLSEDQRVQIIDFEWAGEEGQRFYPLDINRTLNLWHTDVVPGAQITHDHDVYSMWKLGVEE</sequence>
<name>M5G034_DACPD</name>
<evidence type="ECO:0000256" key="3">
    <source>
        <dbReference type="ARBA" id="ARBA00022679"/>
    </source>
</evidence>
<dbReference type="SUPFAM" id="SSF56112">
    <property type="entry name" value="Protein kinase-like (PK-like)"/>
    <property type="match status" value="1"/>
</dbReference>
<dbReference type="GeneID" id="63683455"/>
<keyword evidence="5" id="KW-0418">Kinase</keyword>
<evidence type="ECO:0000256" key="8">
    <source>
        <dbReference type="ARBA" id="ARBA00048679"/>
    </source>
</evidence>
<dbReference type="GO" id="GO:0005524">
    <property type="term" value="F:ATP binding"/>
    <property type="evidence" value="ECO:0007669"/>
    <property type="project" value="UniProtKB-KW"/>
</dbReference>
<dbReference type="GO" id="GO:0004674">
    <property type="term" value="F:protein serine/threonine kinase activity"/>
    <property type="evidence" value="ECO:0007669"/>
    <property type="project" value="UniProtKB-KW"/>
</dbReference>
<accession>M5G034</accession>
<evidence type="ECO:0000256" key="2">
    <source>
        <dbReference type="ARBA" id="ARBA00022527"/>
    </source>
</evidence>
<evidence type="ECO:0000256" key="9">
    <source>
        <dbReference type="SAM" id="MobiDB-lite"/>
    </source>
</evidence>
<comment type="catalytic activity">
    <reaction evidence="7">
        <text>L-threonyl-[protein] + ATP = O-phospho-L-threonyl-[protein] + ADP + H(+)</text>
        <dbReference type="Rhea" id="RHEA:46608"/>
        <dbReference type="Rhea" id="RHEA-COMP:11060"/>
        <dbReference type="Rhea" id="RHEA-COMP:11605"/>
        <dbReference type="ChEBI" id="CHEBI:15378"/>
        <dbReference type="ChEBI" id="CHEBI:30013"/>
        <dbReference type="ChEBI" id="CHEBI:30616"/>
        <dbReference type="ChEBI" id="CHEBI:61977"/>
        <dbReference type="ChEBI" id="CHEBI:456216"/>
        <dbReference type="EC" id="2.7.11.1"/>
    </reaction>
</comment>
<protein>
    <recommendedName>
        <fullName evidence="1">non-specific serine/threonine protein kinase</fullName>
        <ecNumber evidence="1">2.7.11.1</ecNumber>
    </recommendedName>
</protein>
<dbReference type="Pfam" id="PF01163">
    <property type="entry name" value="RIO1"/>
    <property type="match status" value="1"/>
</dbReference>
<keyword evidence="4" id="KW-0547">Nucleotide-binding</keyword>
<dbReference type="OrthoDB" id="4062651at2759"/>
<keyword evidence="2" id="KW-0723">Serine/threonine-protein kinase</keyword>
<gene>
    <name evidence="11" type="ORF">DACRYDRAFT_107059</name>
</gene>
<organism evidence="11 12">
    <name type="scientific">Dacryopinax primogenitus (strain DJM 731)</name>
    <name type="common">Brown rot fungus</name>
    <dbReference type="NCBI Taxonomy" id="1858805"/>
    <lineage>
        <taxon>Eukaryota</taxon>
        <taxon>Fungi</taxon>
        <taxon>Dikarya</taxon>
        <taxon>Basidiomycota</taxon>
        <taxon>Agaricomycotina</taxon>
        <taxon>Dacrymycetes</taxon>
        <taxon>Dacrymycetales</taxon>
        <taxon>Dacrymycetaceae</taxon>
        <taxon>Dacryopinax</taxon>
    </lineage>
</organism>
<feature type="domain" description="Protein kinase" evidence="10">
    <location>
        <begin position="332"/>
        <end position="597"/>
    </location>
</feature>
<evidence type="ECO:0000259" key="10">
    <source>
        <dbReference type="PROSITE" id="PS50011"/>
    </source>
</evidence>
<evidence type="ECO:0000256" key="5">
    <source>
        <dbReference type="ARBA" id="ARBA00022777"/>
    </source>
</evidence>
<evidence type="ECO:0000256" key="7">
    <source>
        <dbReference type="ARBA" id="ARBA00047899"/>
    </source>
</evidence>
<evidence type="ECO:0000256" key="6">
    <source>
        <dbReference type="ARBA" id="ARBA00022840"/>
    </source>
</evidence>
<dbReference type="EMBL" id="JH795862">
    <property type="protein sequence ID" value="EJU02114.1"/>
    <property type="molecule type" value="Genomic_DNA"/>
</dbReference>
<dbReference type="RefSeq" id="XP_040629011.1">
    <property type="nucleotide sequence ID" value="XM_040768393.1"/>
</dbReference>
<dbReference type="HOGENOM" id="CLU_013871_2_2_1"/>
<proteinExistence type="predicted"/>
<dbReference type="AlphaFoldDB" id="M5G034"/>
<dbReference type="Proteomes" id="UP000030653">
    <property type="component" value="Unassembled WGS sequence"/>
</dbReference>
<dbReference type="InterPro" id="IPR011009">
    <property type="entry name" value="Kinase-like_dom_sf"/>
</dbReference>
<dbReference type="EC" id="2.7.11.1" evidence="1"/>
<keyword evidence="6" id="KW-0067">ATP-binding</keyword>
<evidence type="ECO:0000256" key="1">
    <source>
        <dbReference type="ARBA" id="ARBA00012513"/>
    </source>
</evidence>
<dbReference type="PROSITE" id="PS50011">
    <property type="entry name" value="PROTEIN_KINASE_DOM"/>
    <property type="match status" value="1"/>
</dbReference>
<keyword evidence="3" id="KW-0808">Transferase</keyword>
<reference evidence="11 12" key="1">
    <citation type="journal article" date="2012" name="Science">
        <title>The Paleozoic origin of enzymatic lignin decomposition reconstructed from 31 fungal genomes.</title>
        <authorList>
            <person name="Floudas D."/>
            <person name="Binder M."/>
            <person name="Riley R."/>
            <person name="Barry K."/>
            <person name="Blanchette R.A."/>
            <person name="Henrissat B."/>
            <person name="Martinez A.T."/>
            <person name="Otillar R."/>
            <person name="Spatafora J.W."/>
            <person name="Yadav J.S."/>
            <person name="Aerts A."/>
            <person name="Benoit I."/>
            <person name="Boyd A."/>
            <person name="Carlson A."/>
            <person name="Copeland A."/>
            <person name="Coutinho P.M."/>
            <person name="de Vries R.P."/>
            <person name="Ferreira P."/>
            <person name="Findley K."/>
            <person name="Foster B."/>
            <person name="Gaskell J."/>
            <person name="Glotzer D."/>
            <person name="Gorecki P."/>
            <person name="Heitman J."/>
            <person name="Hesse C."/>
            <person name="Hori C."/>
            <person name="Igarashi K."/>
            <person name="Jurgens J.A."/>
            <person name="Kallen N."/>
            <person name="Kersten P."/>
            <person name="Kohler A."/>
            <person name="Kuees U."/>
            <person name="Kumar T.K.A."/>
            <person name="Kuo A."/>
            <person name="LaButti K."/>
            <person name="Larrondo L.F."/>
            <person name="Lindquist E."/>
            <person name="Ling A."/>
            <person name="Lombard V."/>
            <person name="Lucas S."/>
            <person name="Lundell T."/>
            <person name="Martin R."/>
            <person name="McLaughlin D.J."/>
            <person name="Morgenstern I."/>
            <person name="Morin E."/>
            <person name="Murat C."/>
            <person name="Nagy L.G."/>
            <person name="Nolan M."/>
            <person name="Ohm R.A."/>
            <person name="Patyshakuliyeva A."/>
            <person name="Rokas A."/>
            <person name="Ruiz-Duenas F.J."/>
            <person name="Sabat G."/>
            <person name="Salamov A."/>
            <person name="Samejima M."/>
            <person name="Schmutz J."/>
            <person name="Slot J.C."/>
            <person name="St John F."/>
            <person name="Stenlid J."/>
            <person name="Sun H."/>
            <person name="Sun S."/>
            <person name="Syed K."/>
            <person name="Tsang A."/>
            <person name="Wiebenga A."/>
            <person name="Young D."/>
            <person name="Pisabarro A."/>
            <person name="Eastwood D.C."/>
            <person name="Martin F."/>
            <person name="Cullen D."/>
            <person name="Grigoriev I.V."/>
            <person name="Hibbett D.S."/>
        </authorList>
    </citation>
    <scope>NUCLEOTIDE SEQUENCE [LARGE SCALE GENOMIC DNA]</scope>
    <source>
        <strain evidence="11 12">DJM-731 SS1</strain>
    </source>
</reference>
<evidence type="ECO:0000313" key="12">
    <source>
        <dbReference type="Proteomes" id="UP000030653"/>
    </source>
</evidence>
<dbReference type="InterPro" id="IPR000719">
    <property type="entry name" value="Prot_kinase_dom"/>
</dbReference>
<feature type="region of interest" description="Disordered" evidence="9">
    <location>
        <begin position="266"/>
        <end position="302"/>
    </location>
</feature>
<keyword evidence="12" id="KW-1185">Reference proteome</keyword>
<dbReference type="Gene3D" id="1.10.510.10">
    <property type="entry name" value="Transferase(Phosphotransferase) domain 1"/>
    <property type="match status" value="1"/>
</dbReference>
<evidence type="ECO:0000256" key="4">
    <source>
        <dbReference type="ARBA" id="ARBA00022741"/>
    </source>
</evidence>
<evidence type="ECO:0000313" key="11">
    <source>
        <dbReference type="EMBL" id="EJU02114.1"/>
    </source>
</evidence>